<evidence type="ECO:0000256" key="2">
    <source>
        <dbReference type="SAM" id="MobiDB-lite"/>
    </source>
</evidence>
<dbReference type="PANTHER" id="PTHR10281:SF76">
    <property type="entry name" value="CALCUTTA CUP-RELATED"/>
    <property type="match status" value="1"/>
</dbReference>
<dbReference type="Proteomes" id="UP001338125">
    <property type="component" value="Unassembled WGS sequence"/>
</dbReference>
<organism evidence="5 6">
    <name type="scientific">Cladobotryum mycophilum</name>
    <dbReference type="NCBI Taxonomy" id="491253"/>
    <lineage>
        <taxon>Eukaryota</taxon>
        <taxon>Fungi</taxon>
        <taxon>Dikarya</taxon>
        <taxon>Ascomycota</taxon>
        <taxon>Pezizomycotina</taxon>
        <taxon>Sordariomycetes</taxon>
        <taxon>Hypocreomycetidae</taxon>
        <taxon>Hypocreales</taxon>
        <taxon>Hypocreaceae</taxon>
        <taxon>Cladobotryum</taxon>
    </lineage>
</organism>
<protein>
    <recommendedName>
        <fullName evidence="4">Cytochrome b5 heme-binding domain-containing protein</fullName>
    </recommendedName>
</protein>
<dbReference type="EMBL" id="JAVFKD010000002">
    <property type="protein sequence ID" value="KAK5997225.1"/>
    <property type="molecule type" value="Genomic_DNA"/>
</dbReference>
<dbReference type="SMART" id="SM01117">
    <property type="entry name" value="Cyt-b5"/>
    <property type="match status" value="1"/>
</dbReference>
<comment type="caution">
    <text evidence="5">The sequence shown here is derived from an EMBL/GenBank/DDBJ whole genome shotgun (WGS) entry which is preliminary data.</text>
</comment>
<keyword evidence="3" id="KW-1133">Transmembrane helix</keyword>
<name>A0ABR0SYG8_9HYPO</name>
<evidence type="ECO:0000256" key="1">
    <source>
        <dbReference type="ARBA" id="ARBA00038357"/>
    </source>
</evidence>
<gene>
    <name evidence="5" type="ORF">PT974_02579</name>
</gene>
<dbReference type="PANTHER" id="PTHR10281">
    <property type="entry name" value="MEMBRANE-ASSOCIATED PROGESTERONE RECEPTOR COMPONENT-RELATED"/>
    <property type="match status" value="1"/>
</dbReference>
<reference evidence="5 6" key="1">
    <citation type="submission" date="2024-01" db="EMBL/GenBank/DDBJ databases">
        <title>Complete genome of Cladobotryum mycophilum ATHUM6906.</title>
        <authorList>
            <person name="Christinaki A.C."/>
            <person name="Myridakis A.I."/>
            <person name="Kouvelis V.N."/>
        </authorList>
    </citation>
    <scope>NUCLEOTIDE SEQUENCE [LARGE SCALE GENOMIC DNA]</scope>
    <source>
        <strain evidence="5 6">ATHUM6906</strain>
    </source>
</reference>
<sequence>MADSELRQRKQQAVDEQPDKKTKKIRTNDPEDAYSPWMDILRVITFLLLGSCALSYVISSGESFFWGMKHKPWWLRTDYWKTKVLYPLPQQGPLYLTPNELSKFDGSDPSKPLYLAINGTIYDVSAGRRIYGPGGSYSYFSGTDAARAYVTGCFADDRTPDMRGVEEMFLPIEDPAIEAQWTTAEMEKIKAEELEMAKQQVHDALAHWVNFFSNSPKYHMIGYVKREDGWLEKLPKRELCAQAQKSRKKRESRHT</sequence>
<dbReference type="SUPFAM" id="SSF55856">
    <property type="entry name" value="Cytochrome b5-like heme/steroid binding domain"/>
    <property type="match status" value="1"/>
</dbReference>
<evidence type="ECO:0000313" key="6">
    <source>
        <dbReference type="Proteomes" id="UP001338125"/>
    </source>
</evidence>
<dbReference type="Pfam" id="PF00173">
    <property type="entry name" value="Cyt-b5"/>
    <property type="match status" value="1"/>
</dbReference>
<evidence type="ECO:0000256" key="3">
    <source>
        <dbReference type="SAM" id="Phobius"/>
    </source>
</evidence>
<feature type="transmembrane region" description="Helical" evidence="3">
    <location>
        <begin position="40"/>
        <end position="59"/>
    </location>
</feature>
<keyword evidence="3" id="KW-0812">Transmembrane</keyword>
<accession>A0ABR0SYG8</accession>
<feature type="region of interest" description="Disordered" evidence="2">
    <location>
        <begin position="1"/>
        <end position="28"/>
    </location>
</feature>
<keyword evidence="6" id="KW-1185">Reference proteome</keyword>
<dbReference type="InterPro" id="IPR036400">
    <property type="entry name" value="Cyt_B5-like_heme/steroid_sf"/>
</dbReference>
<comment type="similarity">
    <text evidence="1">Belongs to the cytochrome b5 family. MAPR subfamily.</text>
</comment>
<feature type="domain" description="Cytochrome b5 heme-binding" evidence="4">
    <location>
        <begin position="96"/>
        <end position="195"/>
    </location>
</feature>
<proteinExistence type="inferred from homology"/>
<dbReference type="Gene3D" id="3.10.120.10">
    <property type="entry name" value="Cytochrome b5-like heme/steroid binding domain"/>
    <property type="match status" value="1"/>
</dbReference>
<dbReference type="InterPro" id="IPR050577">
    <property type="entry name" value="MAPR/NEUFC/NENF-like"/>
</dbReference>
<dbReference type="InterPro" id="IPR001199">
    <property type="entry name" value="Cyt_B5-like_heme/steroid-bd"/>
</dbReference>
<evidence type="ECO:0000313" key="5">
    <source>
        <dbReference type="EMBL" id="KAK5997225.1"/>
    </source>
</evidence>
<keyword evidence="3" id="KW-0472">Membrane</keyword>
<evidence type="ECO:0000259" key="4">
    <source>
        <dbReference type="SMART" id="SM01117"/>
    </source>
</evidence>